<reference evidence="15 16" key="1">
    <citation type="submission" date="2019-07" db="EMBL/GenBank/DDBJ databases">
        <title>WGS assembly of Gossypium mustelinum.</title>
        <authorList>
            <person name="Chen Z.J."/>
            <person name="Sreedasyam A."/>
            <person name="Ando A."/>
            <person name="Song Q."/>
            <person name="De L."/>
            <person name="Hulse-Kemp A."/>
            <person name="Ding M."/>
            <person name="Ye W."/>
            <person name="Kirkbride R."/>
            <person name="Jenkins J."/>
            <person name="Plott C."/>
            <person name="Lovell J."/>
            <person name="Lin Y.-M."/>
            <person name="Vaughn R."/>
            <person name="Liu B."/>
            <person name="Li W."/>
            <person name="Simpson S."/>
            <person name="Scheffler B."/>
            <person name="Saski C."/>
            <person name="Grover C."/>
            <person name="Hu G."/>
            <person name="Conover J."/>
            <person name="Carlson J."/>
            <person name="Shu S."/>
            <person name="Boston L."/>
            <person name="Williams M."/>
            <person name="Peterson D."/>
            <person name="Mcgee K."/>
            <person name="Jones D."/>
            <person name="Wendel J."/>
            <person name="Stelly D."/>
            <person name="Grimwood J."/>
            <person name="Schmutz J."/>
        </authorList>
    </citation>
    <scope>NUCLEOTIDE SEQUENCE [LARGE SCALE GENOMIC DNA]</scope>
    <source>
        <strain evidence="15">1408120.09</strain>
    </source>
</reference>
<comment type="similarity">
    <text evidence="2">Belongs to the RLP family.</text>
</comment>
<feature type="domain" description="Leucine-rich repeat-containing N-terminal plant-type" evidence="14">
    <location>
        <begin position="32"/>
        <end position="75"/>
    </location>
</feature>
<dbReference type="PANTHER" id="PTHR48061:SF20">
    <property type="entry name" value="LEUCINE-RICH REPEAT RECEPTOR PROTEIN KINASE MSP1-LIKE"/>
    <property type="match status" value="1"/>
</dbReference>
<keyword evidence="10" id="KW-0675">Receptor</keyword>
<dbReference type="FunFam" id="3.80.10.10:FF:000095">
    <property type="entry name" value="LRR receptor-like serine/threonine-protein kinase GSO1"/>
    <property type="match status" value="1"/>
</dbReference>
<evidence type="ECO:0000313" key="16">
    <source>
        <dbReference type="Proteomes" id="UP000323597"/>
    </source>
</evidence>
<dbReference type="InterPro" id="IPR001611">
    <property type="entry name" value="Leu-rich_rpt"/>
</dbReference>
<dbReference type="GO" id="GO:0005886">
    <property type="term" value="C:plasma membrane"/>
    <property type="evidence" value="ECO:0007669"/>
    <property type="project" value="UniProtKB-SubCell"/>
</dbReference>
<evidence type="ECO:0000256" key="1">
    <source>
        <dbReference type="ARBA" id="ARBA00004251"/>
    </source>
</evidence>
<feature type="transmembrane region" description="Helical" evidence="12">
    <location>
        <begin position="988"/>
        <end position="1008"/>
    </location>
</feature>
<evidence type="ECO:0000256" key="11">
    <source>
        <dbReference type="ARBA" id="ARBA00023180"/>
    </source>
</evidence>
<dbReference type="PRINTS" id="PR00019">
    <property type="entry name" value="LEURICHRPT"/>
</dbReference>
<evidence type="ECO:0000256" key="3">
    <source>
        <dbReference type="ARBA" id="ARBA00022475"/>
    </source>
</evidence>
<evidence type="ECO:0000256" key="9">
    <source>
        <dbReference type="ARBA" id="ARBA00023136"/>
    </source>
</evidence>
<evidence type="ECO:0000256" key="5">
    <source>
        <dbReference type="ARBA" id="ARBA00022692"/>
    </source>
</evidence>
<keyword evidence="4" id="KW-0433">Leucine-rich repeat</keyword>
<dbReference type="Proteomes" id="UP000323597">
    <property type="component" value="Chromosome D01"/>
</dbReference>
<accession>A0A5D2WBK5</accession>
<organism evidence="15 16">
    <name type="scientific">Gossypium mustelinum</name>
    <name type="common">Cotton</name>
    <name type="synonym">Gossypium caicoense</name>
    <dbReference type="NCBI Taxonomy" id="34275"/>
    <lineage>
        <taxon>Eukaryota</taxon>
        <taxon>Viridiplantae</taxon>
        <taxon>Streptophyta</taxon>
        <taxon>Embryophyta</taxon>
        <taxon>Tracheophyta</taxon>
        <taxon>Spermatophyta</taxon>
        <taxon>Magnoliopsida</taxon>
        <taxon>eudicotyledons</taxon>
        <taxon>Gunneridae</taxon>
        <taxon>Pentapetalae</taxon>
        <taxon>rosids</taxon>
        <taxon>malvids</taxon>
        <taxon>Malvales</taxon>
        <taxon>Malvaceae</taxon>
        <taxon>Malvoideae</taxon>
        <taxon>Gossypium</taxon>
    </lineage>
</organism>
<dbReference type="SUPFAM" id="SSF52058">
    <property type="entry name" value="L domain-like"/>
    <property type="match status" value="3"/>
</dbReference>
<evidence type="ECO:0000256" key="7">
    <source>
        <dbReference type="ARBA" id="ARBA00022737"/>
    </source>
</evidence>
<keyword evidence="8 12" id="KW-1133">Transmembrane helix</keyword>
<keyword evidence="6 13" id="KW-0732">Signal</keyword>
<keyword evidence="11" id="KW-0325">Glycoprotein</keyword>
<dbReference type="SMART" id="SM00369">
    <property type="entry name" value="LRR_TYP"/>
    <property type="match status" value="10"/>
</dbReference>
<proteinExistence type="inferred from homology"/>
<comment type="subcellular location">
    <subcellularLocation>
        <location evidence="1">Cell membrane</location>
        <topology evidence="1">Single-pass type I membrane protein</topology>
    </subcellularLocation>
</comment>
<keyword evidence="3" id="KW-1003">Cell membrane</keyword>
<dbReference type="FunFam" id="3.80.10.10:FF:000213">
    <property type="entry name" value="Tyrosine-sulfated glycopeptide receptor 1"/>
    <property type="match status" value="1"/>
</dbReference>
<dbReference type="InterPro" id="IPR046956">
    <property type="entry name" value="RLP23-like"/>
</dbReference>
<name>A0A5D2WBK5_GOSMU</name>
<dbReference type="SMART" id="SM00365">
    <property type="entry name" value="LRR_SD22"/>
    <property type="match status" value="6"/>
</dbReference>
<keyword evidence="5 12" id="KW-0812">Transmembrane</keyword>
<evidence type="ECO:0000256" key="4">
    <source>
        <dbReference type="ARBA" id="ARBA00022614"/>
    </source>
</evidence>
<dbReference type="FunFam" id="3.80.10.10:FF:000111">
    <property type="entry name" value="LRR receptor-like serine/threonine-protein kinase ERECTA"/>
    <property type="match status" value="1"/>
</dbReference>
<keyword evidence="16" id="KW-1185">Reference proteome</keyword>
<evidence type="ECO:0000256" key="8">
    <source>
        <dbReference type="ARBA" id="ARBA00022989"/>
    </source>
</evidence>
<dbReference type="SUPFAM" id="SSF52047">
    <property type="entry name" value="RNI-like"/>
    <property type="match status" value="1"/>
</dbReference>
<evidence type="ECO:0000256" key="12">
    <source>
        <dbReference type="SAM" id="Phobius"/>
    </source>
</evidence>
<protein>
    <recommendedName>
        <fullName evidence="14">Leucine-rich repeat-containing N-terminal plant-type domain-containing protein</fullName>
    </recommendedName>
</protein>
<dbReference type="Pfam" id="PF00560">
    <property type="entry name" value="LRR_1"/>
    <property type="match status" value="7"/>
</dbReference>
<dbReference type="InterPro" id="IPR003591">
    <property type="entry name" value="Leu-rich_rpt_typical-subtyp"/>
</dbReference>
<dbReference type="PANTHER" id="PTHR48061">
    <property type="entry name" value="LEUCINE-RICH REPEAT RECEPTOR PROTEIN KINASE EMS1-LIKE-RELATED"/>
    <property type="match status" value="1"/>
</dbReference>
<evidence type="ECO:0000256" key="10">
    <source>
        <dbReference type="ARBA" id="ARBA00023170"/>
    </source>
</evidence>
<sequence length="1049" mass="117487">MKMSLFSLLFLNSFVSVTFIVNVVLVSAQCQSDQSRLLLQLESSFSYNNDSSGKLVPVKWNQNTDCCSWDGVSCDGGGHVIGLDLNSRSISSSIDDSSSLFRLQHLQWLNLAYNEFKPAFPSAFDKLENLSYLNLSHAGFEGQIPIEISRLTRLVTLDLSVLPLFSSPLKLEKPNLEMLVQNLTKLRFLYLDGVNISATGNEWCKALLPLTELQELSMSDCFISGPIHSSLSNLRSLSVIHLDGNNLSASVPKFFAGFPNLTSLSLTYTNLSGRLPDEIFQIPTLQTLDLSDNDLLQGSFQKFSPNLSLQTLSLSRTNFKGQVPESLGNLGKLTRIELAECNFSGAIPKTMKKLTQLVYLDFSFNRFSGPIPSFSSSRNLTYLRLGYNQLNGEIHSTDWSSLSKLKIVHLGKNNYLSDLHGKASSLLDTLDLSSNKFLGKFPMSVFELHGLKWLSLSSNNYSGSIPMSAFQNLRNLSYLDLSYNRLSIDVTDTNISSISFPTFTTLKLASCNLMEFPDFLKNLSSLYELDLSKNQIHGKIPNWIWKARTLSYLNLSQNFFVEFQRPLENITSNVRSLDVHANQLQGQIPILNSYDVFYLDYSYLDYSDNNFSSILPPHIDDSLRNALFLSLSNNNFHGSIPQWICNSTSLDVLDLSNNSLSGPIPQCLFQMINVSLGVLNLRGNNLSGIISDTFPESCRLQTLDLNQNRLEGKVPKSLGNCKMLEVLDIGNNQINGTFPCHLKNIATLHVLVLRSNKFNGHIDCPGNNSGWPMLQIFDLASNKFSGKLRLSGLGTWEAMQPNQDENQSALKHLMFEHLLEGDDQYSYQDAITVTIKGNELELVKILSVYTVIDISCNNFEGPIPEVIGQFKALYALNFSHNAFIGPIPSFFGNLGELESLDLSSNSLRGEIPLQLANLNFLSFLNVSNNKLVGPIPTSTQLQSFSEASFENNAGLCGLPLKTKCGLPPAKEDSPPDSETGSIIQWNHLSVEIGFIFGLGIIIVPLIYWKRWRIWYFERVDHALSRLFPRLRRETKKHGRRANRNQRRRL</sequence>
<gene>
    <name evidence="15" type="ORF">E1A91_D01G261000v1</name>
</gene>
<dbReference type="AlphaFoldDB" id="A0A5D2WBK5"/>
<dbReference type="EMBL" id="CM017649">
    <property type="protein sequence ID" value="TYI99062.1"/>
    <property type="molecule type" value="Genomic_DNA"/>
</dbReference>
<dbReference type="Pfam" id="PF13855">
    <property type="entry name" value="LRR_8"/>
    <property type="match status" value="4"/>
</dbReference>
<evidence type="ECO:0000256" key="13">
    <source>
        <dbReference type="SAM" id="SignalP"/>
    </source>
</evidence>
<dbReference type="Pfam" id="PF08263">
    <property type="entry name" value="LRRNT_2"/>
    <property type="match status" value="1"/>
</dbReference>
<keyword evidence="9 12" id="KW-0472">Membrane</keyword>
<keyword evidence="7" id="KW-0677">Repeat</keyword>
<evidence type="ECO:0000256" key="6">
    <source>
        <dbReference type="ARBA" id="ARBA00022729"/>
    </source>
</evidence>
<evidence type="ECO:0000256" key="2">
    <source>
        <dbReference type="ARBA" id="ARBA00009592"/>
    </source>
</evidence>
<dbReference type="Gene3D" id="3.80.10.10">
    <property type="entry name" value="Ribonuclease Inhibitor"/>
    <property type="match status" value="5"/>
</dbReference>
<feature type="chain" id="PRO_5022753699" description="Leucine-rich repeat-containing N-terminal plant-type domain-containing protein" evidence="13">
    <location>
        <begin position="21"/>
        <end position="1049"/>
    </location>
</feature>
<evidence type="ECO:0000259" key="14">
    <source>
        <dbReference type="Pfam" id="PF08263"/>
    </source>
</evidence>
<dbReference type="InterPro" id="IPR013210">
    <property type="entry name" value="LRR_N_plant-typ"/>
</dbReference>
<dbReference type="InterPro" id="IPR032675">
    <property type="entry name" value="LRR_dom_sf"/>
</dbReference>
<evidence type="ECO:0000313" key="15">
    <source>
        <dbReference type="EMBL" id="TYI99062.1"/>
    </source>
</evidence>
<feature type="signal peptide" evidence="13">
    <location>
        <begin position="1"/>
        <end position="20"/>
    </location>
</feature>